<accession>A0A426QK15</accession>
<dbReference type="RefSeq" id="WP_125181449.1">
    <property type="nucleotide sequence ID" value="NZ_QZMU01000001.1"/>
</dbReference>
<feature type="binding site" evidence="8">
    <location>
        <position position="17"/>
    </location>
    <ligand>
        <name>Mg(2+)</name>
        <dbReference type="ChEBI" id="CHEBI:18420"/>
    </ligand>
</feature>
<name>A0A426QK15_9GAMM</name>
<dbReference type="UniPathway" id="UPA00078">
    <property type="reaction ID" value="UER00161"/>
</dbReference>
<evidence type="ECO:0000256" key="2">
    <source>
        <dbReference type="ARBA" id="ARBA00022598"/>
    </source>
</evidence>
<comment type="similarity">
    <text evidence="8">Belongs to the dethiobiotin synthetase family.</text>
</comment>
<keyword evidence="5 8" id="KW-0093">Biotin biosynthesis</keyword>
<evidence type="ECO:0000256" key="6">
    <source>
        <dbReference type="ARBA" id="ARBA00022840"/>
    </source>
</evidence>
<evidence type="ECO:0000256" key="3">
    <source>
        <dbReference type="ARBA" id="ARBA00022723"/>
    </source>
</evidence>
<evidence type="ECO:0000256" key="8">
    <source>
        <dbReference type="HAMAP-Rule" id="MF_00336"/>
    </source>
</evidence>
<feature type="binding site" evidence="8">
    <location>
        <begin position="176"/>
        <end position="177"/>
    </location>
    <ligand>
        <name>ATP</name>
        <dbReference type="ChEBI" id="CHEBI:30616"/>
    </ligand>
</feature>
<dbReference type="InterPro" id="IPR027417">
    <property type="entry name" value="P-loop_NTPase"/>
</dbReference>
<dbReference type="PIRSF" id="PIRSF006755">
    <property type="entry name" value="DTB_synth"/>
    <property type="match status" value="1"/>
</dbReference>
<dbReference type="EMBL" id="QZMU01000001">
    <property type="protein sequence ID" value="RRQ22109.1"/>
    <property type="molecule type" value="Genomic_DNA"/>
</dbReference>
<comment type="function">
    <text evidence="8">Catalyzes a mechanistically unusual reaction, the ATP-dependent insertion of CO2 between the N7 and N8 nitrogen atoms of 7,8-diaminopelargonic acid (DAPA, also called 7,8-diammoniononanoate) to form a ureido ring.</text>
</comment>
<feature type="binding site" evidence="8">
    <location>
        <begin position="13"/>
        <end position="18"/>
    </location>
    <ligand>
        <name>ATP</name>
        <dbReference type="ChEBI" id="CHEBI:30616"/>
    </ligand>
</feature>
<evidence type="ECO:0000256" key="1">
    <source>
        <dbReference type="ARBA" id="ARBA00022490"/>
    </source>
</evidence>
<dbReference type="AlphaFoldDB" id="A0A426QK15"/>
<evidence type="ECO:0000313" key="10">
    <source>
        <dbReference type="Proteomes" id="UP000287798"/>
    </source>
</evidence>
<dbReference type="CDD" id="cd03109">
    <property type="entry name" value="DTBS"/>
    <property type="match status" value="1"/>
</dbReference>
<sequence>MGRILFVTGTDTGCGKTFVSTALIHALRARGERVLAMKPVASGCESTPDGLRNADALALQAAASLQLPYERVNPFAFAPPIAPHIAAGQAGVRISLDAIIGSARQLAAQCDVLVVEGVGGWRVPLTDTEDVADLALRLRAGVVLVVGLRLGCINHALLTAAAIGAGGARLAGWVGNRLDPGMEHPEENLATLGARLGAPSLGCLPHCADTVGPQAVAGHLDLSHL</sequence>
<keyword evidence="7 8" id="KW-0460">Magnesium</keyword>
<dbReference type="EC" id="6.3.3.3" evidence="8"/>
<dbReference type="HAMAP" id="MF_00336">
    <property type="entry name" value="BioD"/>
    <property type="match status" value="1"/>
</dbReference>
<dbReference type="Gene3D" id="3.40.50.300">
    <property type="entry name" value="P-loop containing nucleotide triphosphate hydrolases"/>
    <property type="match status" value="1"/>
</dbReference>
<comment type="subcellular location">
    <subcellularLocation>
        <location evidence="8">Cytoplasm</location>
    </subcellularLocation>
</comment>
<comment type="cofactor">
    <cofactor evidence="8">
        <name>Mg(2+)</name>
        <dbReference type="ChEBI" id="CHEBI:18420"/>
    </cofactor>
</comment>
<keyword evidence="10" id="KW-1185">Reference proteome</keyword>
<dbReference type="OrthoDB" id="9802097at2"/>
<feature type="binding site" evidence="8">
    <location>
        <position position="116"/>
    </location>
    <ligand>
        <name>Mg(2+)</name>
        <dbReference type="ChEBI" id="CHEBI:18420"/>
    </ligand>
</feature>
<dbReference type="Proteomes" id="UP000287798">
    <property type="component" value="Unassembled WGS sequence"/>
</dbReference>
<dbReference type="SUPFAM" id="SSF52540">
    <property type="entry name" value="P-loop containing nucleoside triphosphate hydrolases"/>
    <property type="match status" value="1"/>
</dbReference>
<feature type="binding site" evidence="8">
    <location>
        <position position="42"/>
    </location>
    <ligand>
        <name>substrate</name>
    </ligand>
</feature>
<keyword evidence="6 8" id="KW-0067">ATP-binding</keyword>
<comment type="pathway">
    <text evidence="8">Cofactor biosynthesis; biotin biosynthesis; biotin from 7,8-diaminononanoate: step 1/2.</text>
</comment>
<dbReference type="PANTHER" id="PTHR43210">
    <property type="entry name" value="DETHIOBIOTIN SYNTHETASE"/>
    <property type="match status" value="1"/>
</dbReference>
<proteinExistence type="inferred from homology"/>
<dbReference type="NCBIfam" id="TIGR00347">
    <property type="entry name" value="bioD"/>
    <property type="match status" value="1"/>
</dbReference>
<reference evidence="9 10" key="1">
    <citation type="journal article" date="2010" name="Int. J. Syst. Evol. Microbiol.">
        <title>Thiohalobacter thiocyanaticus gen. nov., sp. nov., a moderately halophilic, sulfur-oxidizing gammaproteobacterium from hypersaline lakes, that utilizes thiocyanate.</title>
        <authorList>
            <person name="Sorokin D.Y."/>
            <person name="Kovaleva O.L."/>
            <person name="Tourova T.P."/>
            <person name="Muyzer G."/>
        </authorList>
    </citation>
    <scope>NUCLEOTIDE SEQUENCE [LARGE SCALE GENOMIC DNA]</scope>
    <source>
        <strain evidence="9 10">Hrh1</strain>
    </source>
</reference>
<comment type="caution">
    <text evidence="9">The sequence shown here is derived from an EMBL/GenBank/DDBJ whole genome shotgun (WGS) entry which is preliminary data.</text>
</comment>
<protein>
    <recommendedName>
        <fullName evidence="8">ATP-dependent dethiobiotin synthetase BioD</fullName>
        <ecNumber evidence="8">6.3.3.3</ecNumber>
    </recommendedName>
    <alternativeName>
        <fullName evidence="8">DTB synthetase</fullName>
        <shortName evidence="8">DTBS</shortName>
    </alternativeName>
    <alternativeName>
        <fullName evidence="8">Dethiobiotin synthase</fullName>
    </alternativeName>
</protein>
<dbReference type="GO" id="GO:0005524">
    <property type="term" value="F:ATP binding"/>
    <property type="evidence" value="ECO:0007669"/>
    <property type="project" value="UniProtKB-UniRule"/>
</dbReference>
<comment type="catalytic activity">
    <reaction evidence="8">
        <text>(7R,8S)-7,8-diammoniononanoate + CO2 + ATP = (4R,5S)-dethiobiotin + ADP + phosphate + 3 H(+)</text>
        <dbReference type="Rhea" id="RHEA:15805"/>
        <dbReference type="ChEBI" id="CHEBI:15378"/>
        <dbReference type="ChEBI" id="CHEBI:16526"/>
        <dbReference type="ChEBI" id="CHEBI:30616"/>
        <dbReference type="ChEBI" id="CHEBI:43474"/>
        <dbReference type="ChEBI" id="CHEBI:149469"/>
        <dbReference type="ChEBI" id="CHEBI:149473"/>
        <dbReference type="ChEBI" id="CHEBI:456216"/>
        <dbReference type="EC" id="6.3.3.3"/>
    </reaction>
</comment>
<feature type="binding site" evidence="8">
    <location>
        <position position="55"/>
    </location>
    <ligand>
        <name>Mg(2+)</name>
        <dbReference type="ChEBI" id="CHEBI:18420"/>
    </ligand>
</feature>
<feature type="binding site" evidence="8">
    <location>
        <begin position="116"/>
        <end position="119"/>
    </location>
    <ligand>
        <name>ATP</name>
        <dbReference type="ChEBI" id="CHEBI:30616"/>
    </ligand>
</feature>
<keyword evidence="4 8" id="KW-0547">Nucleotide-binding</keyword>
<dbReference type="Pfam" id="PF13500">
    <property type="entry name" value="AAA_26"/>
    <property type="match status" value="1"/>
</dbReference>
<feature type="active site" evidence="8">
    <location>
        <position position="38"/>
    </location>
</feature>
<evidence type="ECO:0000256" key="7">
    <source>
        <dbReference type="ARBA" id="ARBA00022842"/>
    </source>
</evidence>
<dbReference type="GO" id="GO:0009102">
    <property type="term" value="P:biotin biosynthetic process"/>
    <property type="evidence" value="ECO:0007669"/>
    <property type="project" value="UniProtKB-UniRule"/>
</dbReference>
<dbReference type="GO" id="GO:0000287">
    <property type="term" value="F:magnesium ion binding"/>
    <property type="evidence" value="ECO:0007669"/>
    <property type="project" value="UniProtKB-UniRule"/>
</dbReference>
<dbReference type="PANTHER" id="PTHR43210:SF5">
    <property type="entry name" value="DETHIOBIOTIN SYNTHETASE"/>
    <property type="match status" value="1"/>
</dbReference>
<keyword evidence="1 8" id="KW-0963">Cytoplasm</keyword>
<dbReference type="GO" id="GO:0005829">
    <property type="term" value="C:cytosol"/>
    <property type="evidence" value="ECO:0007669"/>
    <property type="project" value="TreeGrafter"/>
</dbReference>
<dbReference type="GO" id="GO:0042803">
    <property type="term" value="F:protein homodimerization activity"/>
    <property type="evidence" value="ECO:0007669"/>
    <property type="project" value="UniProtKB-ARBA"/>
</dbReference>
<keyword evidence="3 8" id="KW-0479">Metal-binding</keyword>
<gene>
    <name evidence="8 9" type="primary">bioD</name>
    <name evidence="9" type="ORF">D6C00_09205</name>
</gene>
<comment type="caution">
    <text evidence="8">Lacks conserved residue(s) required for the propagation of feature annotation.</text>
</comment>
<feature type="binding site" evidence="8">
    <location>
        <position position="55"/>
    </location>
    <ligand>
        <name>ATP</name>
        <dbReference type="ChEBI" id="CHEBI:30616"/>
    </ligand>
</feature>
<organism evidence="9 10">
    <name type="scientific">Thiohalobacter thiocyanaticus</name>
    <dbReference type="NCBI Taxonomy" id="585455"/>
    <lineage>
        <taxon>Bacteria</taxon>
        <taxon>Pseudomonadati</taxon>
        <taxon>Pseudomonadota</taxon>
        <taxon>Gammaproteobacteria</taxon>
        <taxon>Thiohalobacterales</taxon>
        <taxon>Thiohalobacteraceae</taxon>
        <taxon>Thiohalobacter</taxon>
    </lineage>
</organism>
<dbReference type="FunFam" id="3.40.50.300:FF:000292">
    <property type="entry name" value="ATP-dependent dethiobiotin synthetase BioD"/>
    <property type="match status" value="1"/>
</dbReference>
<keyword evidence="2 8" id="KW-0436">Ligase</keyword>
<comment type="subunit">
    <text evidence="8">Homodimer.</text>
</comment>
<evidence type="ECO:0000256" key="5">
    <source>
        <dbReference type="ARBA" id="ARBA00022756"/>
    </source>
</evidence>
<evidence type="ECO:0000256" key="4">
    <source>
        <dbReference type="ARBA" id="ARBA00022741"/>
    </source>
</evidence>
<dbReference type="GO" id="GO:0004141">
    <property type="term" value="F:dethiobiotin synthase activity"/>
    <property type="evidence" value="ECO:0007669"/>
    <property type="project" value="UniProtKB-UniRule"/>
</dbReference>
<evidence type="ECO:0000313" key="9">
    <source>
        <dbReference type="EMBL" id="RRQ22109.1"/>
    </source>
</evidence>
<dbReference type="InterPro" id="IPR004472">
    <property type="entry name" value="DTB_synth_BioD"/>
</dbReference>